<dbReference type="AlphaFoldDB" id="A0A2U1IWB3"/>
<proteinExistence type="predicted"/>
<organism evidence="1 2">
    <name type="scientific">Smittium angustum</name>
    <dbReference type="NCBI Taxonomy" id="133377"/>
    <lineage>
        <taxon>Eukaryota</taxon>
        <taxon>Fungi</taxon>
        <taxon>Fungi incertae sedis</taxon>
        <taxon>Zoopagomycota</taxon>
        <taxon>Kickxellomycotina</taxon>
        <taxon>Harpellomycetes</taxon>
        <taxon>Harpellales</taxon>
        <taxon>Legeriomycetaceae</taxon>
        <taxon>Smittium</taxon>
    </lineage>
</organism>
<name>A0A2U1IWB3_SMIAN</name>
<evidence type="ECO:0000313" key="2">
    <source>
        <dbReference type="Proteomes" id="UP000245591"/>
    </source>
</evidence>
<sequence length="80" mass="9252">MPLPGIEPGSSRPQRDVLPLYYNGNYAFYQNRTGDLLLTRQTLCHLSQEGNYYWVLLYWTIDQVVLCGQLGCSIYANFEN</sequence>
<accession>A0A2U1IWB3</accession>
<dbReference type="EMBL" id="MBFU01000982">
    <property type="protein sequence ID" value="PVZ97114.1"/>
    <property type="molecule type" value="Genomic_DNA"/>
</dbReference>
<gene>
    <name evidence="1" type="ORF">BB558_006950</name>
</gene>
<comment type="caution">
    <text evidence="1">The sequence shown here is derived from an EMBL/GenBank/DDBJ whole genome shotgun (WGS) entry which is preliminary data.</text>
</comment>
<keyword evidence="2" id="KW-1185">Reference proteome</keyword>
<dbReference type="Proteomes" id="UP000245591">
    <property type="component" value="Unassembled WGS sequence"/>
</dbReference>
<evidence type="ECO:0000313" key="1">
    <source>
        <dbReference type="EMBL" id="PVZ97114.1"/>
    </source>
</evidence>
<reference evidence="1 2" key="1">
    <citation type="journal article" date="2018" name="MBio">
        <title>Comparative Genomics Reveals the Core Gene Toolbox for the Fungus-Insect Symbiosis.</title>
        <authorList>
            <person name="Wang Y."/>
            <person name="Stata M."/>
            <person name="Wang W."/>
            <person name="Stajich J.E."/>
            <person name="White M.M."/>
            <person name="Moncalvo J.M."/>
        </authorList>
    </citation>
    <scope>NUCLEOTIDE SEQUENCE [LARGE SCALE GENOMIC DNA]</scope>
    <source>
        <strain evidence="1 2">AUS-126-30</strain>
    </source>
</reference>
<protein>
    <submittedName>
        <fullName evidence="1">Uncharacterized protein</fullName>
    </submittedName>
</protein>